<dbReference type="EMBL" id="CP003051">
    <property type="protein sequence ID" value="AGA91340.1"/>
    <property type="molecule type" value="Genomic_DNA"/>
</dbReference>
<dbReference type="Pfam" id="PF01541">
    <property type="entry name" value="GIY-YIG"/>
    <property type="match status" value="1"/>
</dbReference>
<dbReference type="InterPro" id="IPR047296">
    <property type="entry name" value="GIY-YIG_UvrC_Cho"/>
</dbReference>
<dbReference type="OrthoDB" id="9804933at2"/>
<name>L0H131_9GAMM</name>
<keyword evidence="4 7" id="KW-0267">Excision nuclease</keyword>
<dbReference type="InterPro" id="IPR004791">
    <property type="entry name" value="UvrC"/>
</dbReference>
<dbReference type="NCBIfam" id="TIGR00194">
    <property type="entry name" value="uvrC"/>
    <property type="match status" value="1"/>
</dbReference>
<dbReference type="RefSeq" id="WP_015281473.1">
    <property type="nucleotide sequence ID" value="NC_019940.1"/>
</dbReference>
<dbReference type="InterPro" id="IPR050066">
    <property type="entry name" value="UvrABC_protein_C"/>
</dbReference>
<keyword evidence="12" id="KW-1185">Reference proteome</keyword>
<dbReference type="SUPFAM" id="SSF47781">
    <property type="entry name" value="RuvA domain 2-like"/>
    <property type="match status" value="1"/>
</dbReference>
<sequence length="606" mass="67147">MTTLDPRALLKRIPTAPGVYRLLDAGGQVLYVGKAKSLRHRVSSYFSRALNRRQQVMMDQVADVEVTVTGTEGEALLLESNLIKASRPRFNVVLRDDKSYPYIYLSSQDPFPRLAFYRGSRKGPGRYFGPYPSASAVRETLQLIQKLFPVRQCEDSFFRNRSRPCLQYQIKRCSGPCVGFIDAADYAEDVACTVKFLEGRADEVVRELAGEMDRASAALAFERAAVLRDRIQTLQRIQQRQYVTGEGGDLDIVAVAQGGGRHCVLVFFIRAGRNLGSKTFFPQAPSDTDEAALLSGFLAQFYADKPIPGEIIATTAPEERELLEQALGQRAGKRVSIKTRVRAERARWLDLARGNAQVALQSRLGSEADYLRRLDALRGALRLAERPQRIECFDVSHTGGERTVASCVVFDGEGPCKSGYRRFNIEGVASGDDYAAMHQALTRRYTRIKQGEFPFPDLLLIDGGRGQVGAVAEVLQELGAGGVTLVGVAKGADRRPGQEQLWLFGCKAPIILAANSPAMHLIQQIRDEAHRFAITGHRQRRGKARTQSILEGIRGIGPKRRQRLLRQFGGLHGLSRAGVEDIARIEGISSQLAREIYDAFHRDGAE</sequence>
<dbReference type="SUPFAM" id="SSF82771">
    <property type="entry name" value="GIY-YIG endonuclease"/>
    <property type="match status" value="1"/>
</dbReference>
<dbReference type="SMART" id="SM00278">
    <property type="entry name" value="HhH1"/>
    <property type="match status" value="2"/>
</dbReference>
<comment type="function">
    <text evidence="7">The UvrABC repair system catalyzes the recognition and processing of DNA lesions. UvrC both incises the 5' and 3' sides of the lesion. The N-terminal half is responsible for the 3' incision and the C-terminal half is responsible for the 5' incision.</text>
</comment>
<reference evidence="11 12" key="1">
    <citation type="submission" date="2011-09" db="EMBL/GenBank/DDBJ databases">
        <title>Complete sequence of chromosome of Thioflavicoccus mobilis 8321.</title>
        <authorList>
            <consortium name="US DOE Joint Genome Institute"/>
            <person name="Lucas S."/>
            <person name="Han J."/>
            <person name="Lapidus A."/>
            <person name="Cheng J.-F."/>
            <person name="Goodwin L."/>
            <person name="Pitluck S."/>
            <person name="Peters L."/>
            <person name="Ovchinnikova G."/>
            <person name="Lu M."/>
            <person name="Detter J.C."/>
            <person name="Han C."/>
            <person name="Tapia R."/>
            <person name="Land M."/>
            <person name="Hauser L."/>
            <person name="Kyrpides N."/>
            <person name="Ivanova N."/>
            <person name="Pagani I."/>
            <person name="Vogl K."/>
            <person name="Liu Z."/>
            <person name="Imhoff J."/>
            <person name="Thiel V."/>
            <person name="Frigaard N.-U."/>
            <person name="Bryant D."/>
            <person name="Woyke T."/>
        </authorList>
    </citation>
    <scope>NUCLEOTIDE SEQUENCE [LARGE SCALE GENOMIC DNA]</scope>
    <source>
        <strain evidence="11 12">8321</strain>
    </source>
</reference>
<dbReference type="PATRIC" id="fig|765912.4.peg.2569"/>
<accession>L0H131</accession>
<dbReference type="NCBIfam" id="NF001824">
    <property type="entry name" value="PRK00558.1-5"/>
    <property type="match status" value="1"/>
</dbReference>
<dbReference type="InterPro" id="IPR001162">
    <property type="entry name" value="UvrC_RNase_H_dom"/>
</dbReference>
<keyword evidence="1 7" id="KW-0963">Cytoplasm</keyword>
<dbReference type="Gene3D" id="3.30.420.340">
    <property type="entry name" value="UvrC, RNAse H endonuclease domain"/>
    <property type="match status" value="1"/>
</dbReference>
<dbReference type="PANTHER" id="PTHR30562:SF1">
    <property type="entry name" value="UVRABC SYSTEM PROTEIN C"/>
    <property type="match status" value="1"/>
</dbReference>
<dbReference type="CDD" id="cd10434">
    <property type="entry name" value="GIY-YIG_UvrC_Cho"/>
    <property type="match status" value="1"/>
</dbReference>
<feature type="domain" description="UVR" evidence="8">
    <location>
        <begin position="202"/>
        <end position="237"/>
    </location>
</feature>
<protein>
    <recommendedName>
        <fullName evidence="7">UvrABC system protein C</fullName>
        <shortName evidence="7">Protein UvrC</shortName>
    </recommendedName>
    <alternativeName>
        <fullName evidence="7">Excinuclease ABC subunit C</fullName>
    </alternativeName>
</protein>
<evidence type="ECO:0000256" key="6">
    <source>
        <dbReference type="ARBA" id="ARBA00023236"/>
    </source>
</evidence>
<dbReference type="InterPro" id="IPR036876">
    <property type="entry name" value="UVR_dom_sf"/>
</dbReference>
<dbReference type="SMART" id="SM00465">
    <property type="entry name" value="GIYc"/>
    <property type="match status" value="1"/>
</dbReference>
<dbReference type="PROSITE" id="PS50151">
    <property type="entry name" value="UVR"/>
    <property type="match status" value="1"/>
</dbReference>
<dbReference type="GO" id="GO:0009380">
    <property type="term" value="C:excinuclease repair complex"/>
    <property type="evidence" value="ECO:0007669"/>
    <property type="project" value="InterPro"/>
</dbReference>
<dbReference type="Gene3D" id="4.10.860.10">
    <property type="entry name" value="UVR domain"/>
    <property type="match status" value="1"/>
</dbReference>
<evidence type="ECO:0000313" key="12">
    <source>
        <dbReference type="Proteomes" id="UP000010816"/>
    </source>
</evidence>
<dbReference type="InterPro" id="IPR035901">
    <property type="entry name" value="GIY-YIG_endonuc_sf"/>
</dbReference>
<organism evidence="11 12">
    <name type="scientific">Thioflavicoccus mobilis 8321</name>
    <dbReference type="NCBI Taxonomy" id="765912"/>
    <lineage>
        <taxon>Bacteria</taxon>
        <taxon>Pseudomonadati</taxon>
        <taxon>Pseudomonadota</taxon>
        <taxon>Gammaproteobacteria</taxon>
        <taxon>Chromatiales</taxon>
        <taxon>Chromatiaceae</taxon>
        <taxon>Thioflavicoccus</taxon>
    </lineage>
</organism>
<proteinExistence type="inferred from homology"/>
<dbReference type="STRING" id="765912.Thimo_2617"/>
<keyword evidence="5 7" id="KW-0234">DNA repair</keyword>
<dbReference type="PROSITE" id="PS50165">
    <property type="entry name" value="UVRC"/>
    <property type="match status" value="1"/>
</dbReference>
<evidence type="ECO:0000313" key="11">
    <source>
        <dbReference type="EMBL" id="AGA91340.1"/>
    </source>
</evidence>
<gene>
    <name evidence="7" type="primary">uvrC</name>
    <name evidence="11" type="ORF">Thimo_2617</name>
</gene>
<evidence type="ECO:0000256" key="5">
    <source>
        <dbReference type="ARBA" id="ARBA00023204"/>
    </source>
</evidence>
<dbReference type="Pfam" id="PF14520">
    <property type="entry name" value="HHH_5"/>
    <property type="match status" value="1"/>
</dbReference>
<dbReference type="InterPro" id="IPR038476">
    <property type="entry name" value="UvrC_RNase_H_dom_sf"/>
</dbReference>
<dbReference type="Proteomes" id="UP000010816">
    <property type="component" value="Chromosome"/>
</dbReference>
<dbReference type="HOGENOM" id="CLU_014841_3_0_6"/>
<dbReference type="GO" id="GO:0006289">
    <property type="term" value="P:nucleotide-excision repair"/>
    <property type="evidence" value="ECO:0007669"/>
    <property type="project" value="UniProtKB-UniRule"/>
</dbReference>
<dbReference type="SUPFAM" id="SSF46600">
    <property type="entry name" value="C-terminal UvrC-binding domain of UvrB"/>
    <property type="match status" value="1"/>
</dbReference>
<dbReference type="FunFam" id="3.30.420.340:FF:000001">
    <property type="entry name" value="UvrABC system protein C"/>
    <property type="match status" value="1"/>
</dbReference>
<dbReference type="Gene3D" id="3.40.1440.10">
    <property type="entry name" value="GIY-YIG endonuclease"/>
    <property type="match status" value="1"/>
</dbReference>
<dbReference type="GO" id="GO:0005737">
    <property type="term" value="C:cytoplasm"/>
    <property type="evidence" value="ECO:0007669"/>
    <property type="project" value="UniProtKB-SubCell"/>
</dbReference>
<evidence type="ECO:0000256" key="4">
    <source>
        <dbReference type="ARBA" id="ARBA00022881"/>
    </source>
</evidence>
<dbReference type="Gene3D" id="1.10.150.20">
    <property type="entry name" value="5' to 3' exonuclease, C-terminal subdomain"/>
    <property type="match status" value="1"/>
</dbReference>
<dbReference type="PANTHER" id="PTHR30562">
    <property type="entry name" value="UVRC/OXIDOREDUCTASE"/>
    <property type="match status" value="1"/>
</dbReference>
<dbReference type="HAMAP" id="MF_00203">
    <property type="entry name" value="UvrC"/>
    <property type="match status" value="1"/>
</dbReference>
<evidence type="ECO:0000256" key="7">
    <source>
        <dbReference type="HAMAP-Rule" id="MF_00203"/>
    </source>
</evidence>
<dbReference type="Pfam" id="PF08459">
    <property type="entry name" value="UvrC_RNaseH_dom"/>
    <property type="match status" value="1"/>
</dbReference>
<evidence type="ECO:0000256" key="1">
    <source>
        <dbReference type="ARBA" id="ARBA00022490"/>
    </source>
</evidence>
<evidence type="ECO:0000259" key="9">
    <source>
        <dbReference type="PROSITE" id="PS50164"/>
    </source>
</evidence>
<comment type="similarity">
    <text evidence="7">Belongs to the UvrC family.</text>
</comment>
<dbReference type="eggNOG" id="COG0322">
    <property type="taxonomic scope" value="Bacteria"/>
</dbReference>
<evidence type="ECO:0000256" key="3">
    <source>
        <dbReference type="ARBA" id="ARBA00022769"/>
    </source>
</evidence>
<dbReference type="Pfam" id="PF22920">
    <property type="entry name" value="UvrC_RNaseH"/>
    <property type="match status" value="1"/>
</dbReference>
<dbReference type="PROSITE" id="PS50164">
    <property type="entry name" value="GIY_YIG"/>
    <property type="match status" value="1"/>
</dbReference>
<keyword evidence="6 7" id="KW-0742">SOS response</keyword>
<dbReference type="AlphaFoldDB" id="L0H131"/>
<keyword evidence="3 7" id="KW-0228">DNA excision</keyword>
<dbReference type="InterPro" id="IPR001943">
    <property type="entry name" value="UVR_dom"/>
</dbReference>
<dbReference type="GO" id="GO:0003677">
    <property type="term" value="F:DNA binding"/>
    <property type="evidence" value="ECO:0007669"/>
    <property type="project" value="UniProtKB-UniRule"/>
</dbReference>
<dbReference type="GO" id="GO:0009432">
    <property type="term" value="P:SOS response"/>
    <property type="evidence" value="ECO:0007669"/>
    <property type="project" value="UniProtKB-UniRule"/>
</dbReference>
<dbReference type="InterPro" id="IPR010994">
    <property type="entry name" value="RuvA_2-like"/>
</dbReference>
<comment type="subunit">
    <text evidence="7">Interacts with UvrB in an incision complex.</text>
</comment>
<evidence type="ECO:0000259" key="10">
    <source>
        <dbReference type="PROSITE" id="PS50165"/>
    </source>
</evidence>
<keyword evidence="2 7" id="KW-0227">DNA damage</keyword>
<comment type="subcellular location">
    <subcellularLocation>
        <location evidence="7">Cytoplasm</location>
    </subcellularLocation>
</comment>
<evidence type="ECO:0000256" key="2">
    <source>
        <dbReference type="ARBA" id="ARBA00022763"/>
    </source>
</evidence>
<dbReference type="GO" id="GO:0009381">
    <property type="term" value="F:excinuclease ABC activity"/>
    <property type="evidence" value="ECO:0007669"/>
    <property type="project" value="UniProtKB-UniRule"/>
</dbReference>
<dbReference type="Pfam" id="PF02151">
    <property type="entry name" value="UVR"/>
    <property type="match status" value="1"/>
</dbReference>
<feature type="domain" description="GIY-YIG" evidence="9">
    <location>
        <begin position="15"/>
        <end position="92"/>
    </location>
</feature>
<dbReference type="InterPro" id="IPR000305">
    <property type="entry name" value="GIY-YIG_endonuc"/>
</dbReference>
<feature type="domain" description="UvrC family homology region profile" evidence="10">
    <location>
        <begin position="252"/>
        <end position="475"/>
    </location>
</feature>
<dbReference type="InterPro" id="IPR003583">
    <property type="entry name" value="Hlx-hairpin-Hlx_DNA-bd_motif"/>
</dbReference>
<dbReference type="FunFam" id="3.40.1440.10:FF:000001">
    <property type="entry name" value="UvrABC system protein C"/>
    <property type="match status" value="1"/>
</dbReference>
<dbReference type="KEGG" id="tmb:Thimo_2617"/>
<evidence type="ECO:0000259" key="8">
    <source>
        <dbReference type="PROSITE" id="PS50151"/>
    </source>
</evidence>